<protein>
    <submittedName>
        <fullName evidence="2">Uncharacterized protein</fullName>
    </submittedName>
</protein>
<accession>A0A9N7TR47</accession>
<feature type="region of interest" description="Disordered" evidence="1">
    <location>
        <begin position="1"/>
        <end position="53"/>
    </location>
</feature>
<evidence type="ECO:0000256" key="1">
    <source>
        <dbReference type="SAM" id="MobiDB-lite"/>
    </source>
</evidence>
<reference evidence="2" key="1">
    <citation type="submission" date="2020-03" db="EMBL/GenBank/DDBJ databases">
        <authorList>
            <person name="Weist P."/>
        </authorList>
    </citation>
    <scope>NUCLEOTIDE SEQUENCE</scope>
</reference>
<dbReference type="AlphaFoldDB" id="A0A9N7TR47"/>
<evidence type="ECO:0000313" key="3">
    <source>
        <dbReference type="Proteomes" id="UP001153269"/>
    </source>
</evidence>
<gene>
    <name evidence="2" type="ORF">PLEPLA_LOCUS4370</name>
</gene>
<proteinExistence type="predicted"/>
<sequence length="113" mass="12094">MDSSLDMSSEGAPFEVLDRSTARPLGLTAQMTDSAPVPRLRPPPHALAQRHKTRAPSLVCLDAAPPIGHEWCHRPQIQACRAPAAQPHQNAHGGAPEGLVVRQRLGVSVESTK</sequence>
<keyword evidence="3" id="KW-1185">Reference proteome</keyword>
<dbReference type="EMBL" id="CADEAL010000217">
    <property type="protein sequence ID" value="CAB1416579.1"/>
    <property type="molecule type" value="Genomic_DNA"/>
</dbReference>
<comment type="caution">
    <text evidence="2">The sequence shown here is derived from an EMBL/GenBank/DDBJ whole genome shotgun (WGS) entry which is preliminary data.</text>
</comment>
<organism evidence="2 3">
    <name type="scientific">Pleuronectes platessa</name>
    <name type="common">European plaice</name>
    <dbReference type="NCBI Taxonomy" id="8262"/>
    <lineage>
        <taxon>Eukaryota</taxon>
        <taxon>Metazoa</taxon>
        <taxon>Chordata</taxon>
        <taxon>Craniata</taxon>
        <taxon>Vertebrata</taxon>
        <taxon>Euteleostomi</taxon>
        <taxon>Actinopterygii</taxon>
        <taxon>Neopterygii</taxon>
        <taxon>Teleostei</taxon>
        <taxon>Neoteleostei</taxon>
        <taxon>Acanthomorphata</taxon>
        <taxon>Carangaria</taxon>
        <taxon>Pleuronectiformes</taxon>
        <taxon>Pleuronectoidei</taxon>
        <taxon>Pleuronectidae</taxon>
        <taxon>Pleuronectes</taxon>
    </lineage>
</organism>
<name>A0A9N7TR47_PLEPL</name>
<evidence type="ECO:0000313" key="2">
    <source>
        <dbReference type="EMBL" id="CAB1416579.1"/>
    </source>
</evidence>
<dbReference type="Proteomes" id="UP001153269">
    <property type="component" value="Unassembled WGS sequence"/>
</dbReference>